<keyword evidence="1" id="KW-0507">mRNA processing</keyword>
<dbReference type="GeneID" id="59369874"/>
<accession>A0A8H7A3Y4</accession>
<dbReference type="GO" id="GO:0006397">
    <property type="term" value="P:mRNA processing"/>
    <property type="evidence" value="ECO:0007669"/>
    <property type="project" value="UniProtKB-KW"/>
</dbReference>
<dbReference type="EMBL" id="JACETU010000001">
    <property type="protein sequence ID" value="KAF7439697.1"/>
    <property type="molecule type" value="Genomic_DNA"/>
</dbReference>
<keyword evidence="2" id="KW-0862">Zinc</keyword>
<feature type="region of interest" description="Disordered" evidence="3">
    <location>
        <begin position="1"/>
        <end position="45"/>
    </location>
</feature>
<feature type="compositionally biased region" description="Basic and acidic residues" evidence="3">
    <location>
        <begin position="282"/>
        <end position="303"/>
    </location>
</feature>
<comment type="caution">
    <text evidence="5">The sequence shown here is derived from an EMBL/GenBank/DDBJ whole genome shotgun (WGS) entry which is preliminary data.</text>
</comment>
<reference evidence="5" key="1">
    <citation type="submission" date="2019-07" db="EMBL/GenBank/DDBJ databases">
        <authorList>
            <person name="Palmer J.M."/>
        </authorList>
    </citation>
    <scope>NUCLEOTIDE SEQUENCE</scope>
    <source>
        <strain evidence="5">PC9</strain>
    </source>
</reference>
<dbReference type="Proteomes" id="UP000623687">
    <property type="component" value="Unassembled WGS sequence"/>
</dbReference>
<dbReference type="SMART" id="SM00343">
    <property type="entry name" value="ZnF_C2HC"/>
    <property type="match status" value="1"/>
</dbReference>
<dbReference type="CDD" id="cd00303">
    <property type="entry name" value="retropepsin_like"/>
    <property type="match status" value="1"/>
</dbReference>
<dbReference type="GO" id="GO:0003676">
    <property type="term" value="F:nucleic acid binding"/>
    <property type="evidence" value="ECO:0007669"/>
    <property type="project" value="InterPro"/>
</dbReference>
<dbReference type="VEuPathDB" id="FungiDB:PC9H_000033"/>
<feature type="compositionally biased region" description="Polar residues" evidence="3">
    <location>
        <begin position="9"/>
        <end position="24"/>
    </location>
</feature>
<feature type="compositionally biased region" description="Low complexity" evidence="3">
    <location>
        <begin position="344"/>
        <end position="360"/>
    </location>
</feature>
<evidence type="ECO:0000313" key="5">
    <source>
        <dbReference type="EMBL" id="KAF7439697.1"/>
    </source>
</evidence>
<dbReference type="SUPFAM" id="SSF57756">
    <property type="entry name" value="Retrovirus zinc finger-like domains"/>
    <property type="match status" value="1"/>
</dbReference>
<evidence type="ECO:0000256" key="1">
    <source>
        <dbReference type="ARBA" id="ARBA00022664"/>
    </source>
</evidence>
<feature type="compositionally biased region" description="Basic residues" evidence="3">
    <location>
        <begin position="575"/>
        <end position="584"/>
    </location>
</feature>
<evidence type="ECO:0000259" key="4">
    <source>
        <dbReference type="PROSITE" id="PS50158"/>
    </source>
</evidence>
<proteinExistence type="predicted"/>
<dbReference type="InterPro" id="IPR021109">
    <property type="entry name" value="Peptidase_aspartic_dom_sf"/>
</dbReference>
<dbReference type="SUPFAM" id="SSF50630">
    <property type="entry name" value="Acid proteases"/>
    <property type="match status" value="1"/>
</dbReference>
<evidence type="ECO:0000256" key="2">
    <source>
        <dbReference type="PROSITE-ProRule" id="PRU00047"/>
    </source>
</evidence>
<feature type="region of interest" description="Disordered" evidence="3">
    <location>
        <begin position="263"/>
        <end position="317"/>
    </location>
</feature>
<feature type="region of interest" description="Disordered" evidence="3">
    <location>
        <begin position="551"/>
        <end position="638"/>
    </location>
</feature>
<dbReference type="Gene3D" id="4.10.60.10">
    <property type="entry name" value="Zinc finger, CCHC-type"/>
    <property type="match status" value="1"/>
</dbReference>
<feature type="domain" description="CCHC-type" evidence="4">
    <location>
        <begin position="647"/>
        <end position="662"/>
    </location>
</feature>
<feature type="region of interest" description="Disordered" evidence="3">
    <location>
        <begin position="62"/>
        <end position="118"/>
    </location>
</feature>
<dbReference type="Pfam" id="PF00098">
    <property type="entry name" value="zf-CCHC"/>
    <property type="match status" value="1"/>
</dbReference>
<dbReference type="Gene3D" id="2.40.70.10">
    <property type="entry name" value="Acid Proteases"/>
    <property type="match status" value="1"/>
</dbReference>
<name>A0A8H7A3Y4_PLEOS</name>
<keyword evidence="2" id="KW-0863">Zinc-finger</keyword>
<feature type="region of interest" description="Disordered" evidence="3">
    <location>
        <begin position="329"/>
        <end position="389"/>
    </location>
</feature>
<dbReference type="PROSITE" id="PS50158">
    <property type="entry name" value="ZF_CCHC"/>
    <property type="match status" value="1"/>
</dbReference>
<dbReference type="Pfam" id="PF08284">
    <property type="entry name" value="RVP_2"/>
    <property type="match status" value="1"/>
</dbReference>
<evidence type="ECO:0000313" key="6">
    <source>
        <dbReference type="Proteomes" id="UP000623687"/>
    </source>
</evidence>
<gene>
    <name evidence="5" type="ORF">PC9H_000033</name>
</gene>
<evidence type="ECO:0000256" key="3">
    <source>
        <dbReference type="SAM" id="MobiDB-lite"/>
    </source>
</evidence>
<sequence length="1210" mass="136054">MSRYPLRNRTASQAAPSNGESELSSPHADPISLEPSPTLGASTLNNERSYADVAGARVLAANRSAADASRVGNDVADGGMSHDDAANPDAGIARNIEPQDGVNESDNGGQWIPVGRGCRRHSAPSIDRLRSGVSPISSNNTIDLAYENLTNSQRKILERRERLLRSNDPDVPEQRVEPNIEPSGDKGKYPDPRNWGDVDFDGENLDPEAQAEALKLYNLLLKRNKNKKLFQEPEVLTRNNQTDPPAVDPDVVSLKQRMAELEAENNQLRRLTRSSRTPVTEGIRDHIEKSTKKAKQKLAEPRISRKSNYLPSQQIPAGSFVGKALKSLADRKHHRPEDPDDSSESSSTSASSSNGSSDSSRNARRKKRSKKKRHAKKKGKSLLKPVPPKRYNGEANLTLVYRFMTESIAYLEQGEVDEEYWIRTIASFLEGTVYDFYAQQVSLNIAEWTIDEFFEGLIDTCFPADLLEQTRQEIDSFTQGSRSVKDYAAVLKQKFEIVGTIGEQERVVKLWNSMKSSIRAELYRERLNPNVSSWADVVAAAEMLEMVENVRYGRHNRRTPGSTGETGDGQDNKHRSQKGNRATRFRSDPNKGDRSTPGGPSGSGNHPPPWRKDPRPKNPHHRTDKGGTKAPNSLTTKELDELRKAVKCFRCRGDGHMAKECPLLDSVKSSNGSRPPGLPSHAVDIDFEAHEKLADQEDEVLHELEFNATHLHTHQGVETAPETLDDLMGMKADISAEDDMTKPPVLPRSWDKYVPMGDQALIACRAALEDLGKILGFPGDTEFPFPSRPRWHYRGRTTTRFSIRRISNSDALITDRWQNNRRTPIPYHLLWDPEFNLPHWYAVRCCKFFGLPKSVASCLISPGPIPDILREAAIIHLQRNTPFRGDEEFNLDHPNARFSIGYHAEDPDNYFIEDEYRNLRFMISRLLLANERFNLVRWYNKRLSELTSQQQNELRRDEVYLSLANLFYPKDTEEWIVPDPTTVRTLLIGPNLHIELEKAEDSSILVNVIDLHGQQIERGTYPALQRNAAITRDATRVVPKPIVVTVHINGHPVRALLDSGSLGDFLSTTVVEQLGLRKIELQTPLALQLAVQGSRSKINFGCKVQLAYQNSVSERYFDVANIANYDVILGLNAPQPLNSEGVTKLSSRSVQLVESNLEKARQHLTDYAKPSCLRAADTPFPPLRDINHTIPLIDENKVYHWHPARCPDPL</sequence>
<dbReference type="InterPro" id="IPR001878">
    <property type="entry name" value="Znf_CCHC"/>
</dbReference>
<feature type="compositionally biased region" description="Polar residues" evidence="3">
    <location>
        <begin position="306"/>
        <end position="316"/>
    </location>
</feature>
<feature type="compositionally biased region" description="Basic and acidic residues" evidence="3">
    <location>
        <begin position="585"/>
        <end position="594"/>
    </location>
</feature>
<feature type="region of interest" description="Disordered" evidence="3">
    <location>
        <begin position="163"/>
        <end position="196"/>
    </location>
</feature>
<dbReference type="GO" id="GO:0008270">
    <property type="term" value="F:zinc ion binding"/>
    <property type="evidence" value="ECO:0007669"/>
    <property type="project" value="UniProtKB-KW"/>
</dbReference>
<keyword evidence="2" id="KW-0479">Metal-binding</keyword>
<feature type="compositionally biased region" description="Polar residues" evidence="3">
    <location>
        <begin position="264"/>
        <end position="278"/>
    </location>
</feature>
<dbReference type="InterPro" id="IPR036875">
    <property type="entry name" value="Znf_CCHC_sf"/>
</dbReference>
<organism evidence="5 6">
    <name type="scientific">Pleurotus ostreatus</name>
    <name type="common">Oyster mushroom</name>
    <name type="synonym">White-rot fungus</name>
    <dbReference type="NCBI Taxonomy" id="5322"/>
    <lineage>
        <taxon>Eukaryota</taxon>
        <taxon>Fungi</taxon>
        <taxon>Dikarya</taxon>
        <taxon>Basidiomycota</taxon>
        <taxon>Agaricomycotina</taxon>
        <taxon>Agaricomycetes</taxon>
        <taxon>Agaricomycetidae</taxon>
        <taxon>Agaricales</taxon>
        <taxon>Pleurotineae</taxon>
        <taxon>Pleurotaceae</taxon>
        <taxon>Pleurotus</taxon>
    </lineage>
</organism>
<dbReference type="OrthoDB" id="3205788at2759"/>
<dbReference type="RefSeq" id="XP_036635541.1">
    <property type="nucleotide sequence ID" value="XM_036769696.1"/>
</dbReference>
<feature type="compositionally biased region" description="Basic residues" evidence="3">
    <location>
        <begin position="362"/>
        <end position="381"/>
    </location>
</feature>
<dbReference type="AlphaFoldDB" id="A0A8H7A3Y4"/>
<protein>
    <recommendedName>
        <fullName evidence="4">CCHC-type domain-containing protein</fullName>
    </recommendedName>
</protein>
<keyword evidence="6" id="KW-1185">Reference proteome</keyword>